<dbReference type="SUPFAM" id="SSF53335">
    <property type="entry name" value="S-adenosyl-L-methionine-dependent methyltransferases"/>
    <property type="match status" value="1"/>
</dbReference>
<dbReference type="InterPro" id="IPR051052">
    <property type="entry name" value="Diverse_substrate_MTase"/>
</dbReference>
<evidence type="ECO:0000256" key="4">
    <source>
        <dbReference type="ARBA" id="ARBA00022691"/>
    </source>
</evidence>
<keyword evidence="4" id="KW-0949">S-adenosyl-L-methionine</keyword>
<organism evidence="6 7">
    <name type="scientific">Luedemannella flava</name>
    <dbReference type="NCBI Taxonomy" id="349316"/>
    <lineage>
        <taxon>Bacteria</taxon>
        <taxon>Bacillati</taxon>
        <taxon>Actinomycetota</taxon>
        <taxon>Actinomycetes</taxon>
        <taxon>Micromonosporales</taxon>
        <taxon>Micromonosporaceae</taxon>
        <taxon>Luedemannella</taxon>
    </lineage>
</organism>
<name>A0ABP4Z6X8_9ACTN</name>
<dbReference type="PANTHER" id="PTHR44942">
    <property type="entry name" value="METHYLTRANSF_11 DOMAIN-CONTAINING PROTEIN"/>
    <property type="match status" value="1"/>
</dbReference>
<comment type="caution">
    <text evidence="6">The sequence shown here is derived from an EMBL/GenBank/DDBJ whole genome shotgun (WGS) entry which is preliminary data.</text>
</comment>
<keyword evidence="2 6" id="KW-0489">Methyltransferase</keyword>
<comment type="similarity">
    <text evidence="1">Belongs to the methyltransferase superfamily.</text>
</comment>
<accession>A0ABP4Z6X8</accession>
<dbReference type="SMART" id="SM00650">
    <property type="entry name" value="rADc"/>
    <property type="match status" value="1"/>
</dbReference>
<dbReference type="PANTHER" id="PTHR44942:SF4">
    <property type="entry name" value="METHYLTRANSFERASE TYPE 11 DOMAIN-CONTAINING PROTEIN"/>
    <property type="match status" value="1"/>
</dbReference>
<protein>
    <submittedName>
        <fullName evidence="6">Class I SAM-dependent methyltransferase</fullName>
    </submittedName>
</protein>
<dbReference type="Gene3D" id="3.40.50.150">
    <property type="entry name" value="Vaccinia Virus protein VP39"/>
    <property type="match status" value="1"/>
</dbReference>
<evidence type="ECO:0000256" key="1">
    <source>
        <dbReference type="ARBA" id="ARBA00008361"/>
    </source>
</evidence>
<keyword evidence="7" id="KW-1185">Reference proteome</keyword>
<proteinExistence type="inferred from homology"/>
<dbReference type="Proteomes" id="UP001500218">
    <property type="component" value="Unassembled WGS sequence"/>
</dbReference>
<evidence type="ECO:0000256" key="2">
    <source>
        <dbReference type="ARBA" id="ARBA00022603"/>
    </source>
</evidence>
<evidence type="ECO:0000256" key="3">
    <source>
        <dbReference type="ARBA" id="ARBA00022679"/>
    </source>
</evidence>
<reference evidence="7" key="1">
    <citation type="journal article" date="2019" name="Int. J. Syst. Evol. Microbiol.">
        <title>The Global Catalogue of Microorganisms (GCM) 10K type strain sequencing project: providing services to taxonomists for standard genome sequencing and annotation.</title>
        <authorList>
            <consortium name="The Broad Institute Genomics Platform"/>
            <consortium name="The Broad Institute Genome Sequencing Center for Infectious Disease"/>
            <person name="Wu L."/>
            <person name="Ma J."/>
        </authorList>
    </citation>
    <scope>NUCLEOTIDE SEQUENCE [LARGE SCALE GENOMIC DNA]</scope>
    <source>
        <strain evidence="7">JCM 13250</strain>
    </source>
</reference>
<dbReference type="Pfam" id="PF08241">
    <property type="entry name" value="Methyltransf_11"/>
    <property type="match status" value="1"/>
</dbReference>
<keyword evidence="3" id="KW-0808">Transferase</keyword>
<dbReference type="GO" id="GO:0032259">
    <property type="term" value="P:methylation"/>
    <property type="evidence" value="ECO:0007669"/>
    <property type="project" value="UniProtKB-KW"/>
</dbReference>
<dbReference type="InterPro" id="IPR013216">
    <property type="entry name" value="Methyltransf_11"/>
</dbReference>
<dbReference type="RefSeq" id="WP_344140619.1">
    <property type="nucleotide sequence ID" value="NZ_BAAALT010000364.1"/>
</dbReference>
<evidence type="ECO:0000313" key="7">
    <source>
        <dbReference type="Proteomes" id="UP001500218"/>
    </source>
</evidence>
<dbReference type="EMBL" id="BAAALT010000364">
    <property type="protein sequence ID" value="GAA1838714.1"/>
    <property type="molecule type" value="Genomic_DNA"/>
</dbReference>
<dbReference type="InterPro" id="IPR020598">
    <property type="entry name" value="rRNA_Ade_methylase_Trfase_N"/>
</dbReference>
<evidence type="ECO:0000259" key="5">
    <source>
        <dbReference type="SMART" id="SM00650"/>
    </source>
</evidence>
<dbReference type="GO" id="GO:0008168">
    <property type="term" value="F:methyltransferase activity"/>
    <property type="evidence" value="ECO:0007669"/>
    <property type="project" value="UniProtKB-KW"/>
</dbReference>
<evidence type="ECO:0000313" key="6">
    <source>
        <dbReference type="EMBL" id="GAA1838714.1"/>
    </source>
</evidence>
<gene>
    <name evidence="6" type="ORF">GCM10009682_63790</name>
</gene>
<feature type="domain" description="Ribosomal RNA adenine methylase transferase N-terminal" evidence="5">
    <location>
        <begin position="32"/>
        <end position="164"/>
    </location>
</feature>
<dbReference type="InterPro" id="IPR029063">
    <property type="entry name" value="SAM-dependent_MTases_sf"/>
</dbReference>
<dbReference type="CDD" id="cd02440">
    <property type="entry name" value="AdoMet_MTases"/>
    <property type="match status" value="1"/>
</dbReference>
<sequence length="267" mass="29463">MSGSNDYVRLRETFNEDAERYDRARPRYPAQLFDDLAAAGLAPGTRLLEIGCGTGQATVPLAERGYRIVAVELGADMAAAARRNLAGSDSVAVVTAAFEEWPLPAEPFDAVFSATAFHWIDPAVRVSKSADALRLGGLLATVGTHHIAGGTWTEAFFVEIQKLYERFDPSTPPGLRLEGAQNIPADDRELTSSERFGPASFYRYEWEQRYSTAEYLDLLLTYSGHRALPEAQQSALLNSIARLIDVDYGGQVVKRHLTELRLAERVR</sequence>